<protein>
    <submittedName>
        <fullName evidence="1">Uncharacterized protein</fullName>
    </submittedName>
</protein>
<sequence>MKTYVWSIALYECETWTIAIEERRRLESFEMWCYRRMLRLSWMNRVTNEEVLEKITEEK</sequence>
<dbReference type="OrthoDB" id="8196546at2759"/>
<name>A0A5E4MFZ7_9HEMI</name>
<accession>A0A5E4MFZ7</accession>
<dbReference type="EMBL" id="CABPRJ010000514">
    <property type="protein sequence ID" value="VVC30377.1"/>
    <property type="molecule type" value="Genomic_DNA"/>
</dbReference>
<reference evidence="1 2" key="1">
    <citation type="submission" date="2019-08" db="EMBL/GenBank/DDBJ databases">
        <authorList>
            <person name="Alioto T."/>
            <person name="Alioto T."/>
            <person name="Gomez Garrido J."/>
        </authorList>
    </citation>
    <scope>NUCLEOTIDE SEQUENCE [LARGE SCALE GENOMIC DNA]</scope>
</reference>
<keyword evidence="2" id="KW-1185">Reference proteome</keyword>
<dbReference type="Proteomes" id="UP000325440">
    <property type="component" value="Unassembled WGS sequence"/>
</dbReference>
<organism evidence="1 2">
    <name type="scientific">Cinara cedri</name>
    <dbReference type="NCBI Taxonomy" id="506608"/>
    <lineage>
        <taxon>Eukaryota</taxon>
        <taxon>Metazoa</taxon>
        <taxon>Ecdysozoa</taxon>
        <taxon>Arthropoda</taxon>
        <taxon>Hexapoda</taxon>
        <taxon>Insecta</taxon>
        <taxon>Pterygota</taxon>
        <taxon>Neoptera</taxon>
        <taxon>Paraneoptera</taxon>
        <taxon>Hemiptera</taxon>
        <taxon>Sternorrhyncha</taxon>
        <taxon>Aphidomorpha</taxon>
        <taxon>Aphidoidea</taxon>
        <taxon>Aphididae</taxon>
        <taxon>Lachninae</taxon>
        <taxon>Cinara</taxon>
    </lineage>
</organism>
<dbReference type="AlphaFoldDB" id="A0A5E4MFZ7"/>
<proteinExistence type="predicted"/>
<gene>
    <name evidence="1" type="ORF">CINCED_3A009443</name>
</gene>
<evidence type="ECO:0000313" key="1">
    <source>
        <dbReference type="EMBL" id="VVC30377.1"/>
    </source>
</evidence>
<evidence type="ECO:0000313" key="2">
    <source>
        <dbReference type="Proteomes" id="UP000325440"/>
    </source>
</evidence>